<evidence type="ECO:0000313" key="3">
    <source>
        <dbReference type="Proteomes" id="UP000606786"/>
    </source>
</evidence>
<proteinExistence type="predicted"/>
<protein>
    <submittedName>
        <fullName evidence="2">(Mediterranean fruit fly) hypothetical protein</fullName>
    </submittedName>
</protein>
<evidence type="ECO:0000256" key="1">
    <source>
        <dbReference type="SAM" id="MobiDB-lite"/>
    </source>
</evidence>
<dbReference type="EMBL" id="CAJHJT010000023">
    <property type="protein sequence ID" value="CAD7001504.1"/>
    <property type="molecule type" value="Genomic_DNA"/>
</dbReference>
<name>A0A811US22_CERCA</name>
<accession>A0A811US22</accession>
<feature type="region of interest" description="Disordered" evidence="1">
    <location>
        <begin position="1"/>
        <end position="39"/>
    </location>
</feature>
<keyword evidence="3" id="KW-1185">Reference proteome</keyword>
<reference evidence="2" key="1">
    <citation type="submission" date="2020-11" db="EMBL/GenBank/DDBJ databases">
        <authorList>
            <person name="Whitehead M."/>
        </authorList>
    </citation>
    <scope>NUCLEOTIDE SEQUENCE</scope>
    <source>
        <strain evidence="2">EGII</strain>
    </source>
</reference>
<dbReference type="AlphaFoldDB" id="A0A811US22"/>
<feature type="compositionally biased region" description="Basic and acidic residues" evidence="1">
    <location>
        <begin position="13"/>
        <end position="25"/>
    </location>
</feature>
<organism evidence="2 3">
    <name type="scientific">Ceratitis capitata</name>
    <name type="common">Mediterranean fruit fly</name>
    <name type="synonym">Tephritis capitata</name>
    <dbReference type="NCBI Taxonomy" id="7213"/>
    <lineage>
        <taxon>Eukaryota</taxon>
        <taxon>Metazoa</taxon>
        <taxon>Ecdysozoa</taxon>
        <taxon>Arthropoda</taxon>
        <taxon>Hexapoda</taxon>
        <taxon>Insecta</taxon>
        <taxon>Pterygota</taxon>
        <taxon>Neoptera</taxon>
        <taxon>Endopterygota</taxon>
        <taxon>Diptera</taxon>
        <taxon>Brachycera</taxon>
        <taxon>Muscomorpha</taxon>
        <taxon>Tephritoidea</taxon>
        <taxon>Tephritidae</taxon>
        <taxon>Ceratitis</taxon>
        <taxon>Ceratitis</taxon>
    </lineage>
</organism>
<sequence length="64" mass="7661">MLHSSRRRRPAQKKIEEGERKRATKFETGSATMEKVERISRPCRKPTVAKYQTLRDILREEFNK</sequence>
<evidence type="ECO:0000313" key="2">
    <source>
        <dbReference type="EMBL" id="CAD7001504.1"/>
    </source>
</evidence>
<comment type="caution">
    <text evidence="2">The sequence shown here is derived from an EMBL/GenBank/DDBJ whole genome shotgun (WGS) entry which is preliminary data.</text>
</comment>
<gene>
    <name evidence="2" type="ORF">CCAP1982_LOCUS10001</name>
</gene>
<dbReference type="Proteomes" id="UP000606786">
    <property type="component" value="Unassembled WGS sequence"/>
</dbReference>
<feature type="non-terminal residue" evidence="2">
    <location>
        <position position="64"/>
    </location>
</feature>
<feature type="compositionally biased region" description="Basic residues" evidence="1">
    <location>
        <begin position="1"/>
        <end position="12"/>
    </location>
</feature>